<sequence length="115" mass="12510">MKQLAAWRGDTLLLGKVWLAESATERMQGLLGRPPLAADEGMLIQPCRLIHTVGMAYPLDLAFVDKQGRVRKLVSHLRPARMAGCLSATATLEMAPGTIARLGLVAGEQLHWRPA</sequence>
<protein>
    <recommendedName>
        <fullName evidence="3">DUF192 domain-containing protein</fullName>
    </recommendedName>
</protein>
<accession>A0ABQ5YDE2</accession>
<dbReference type="PANTHER" id="PTHR37953:SF1">
    <property type="entry name" value="UPF0127 PROTEIN MJ1496"/>
    <property type="match status" value="1"/>
</dbReference>
<dbReference type="InterPro" id="IPR003795">
    <property type="entry name" value="DUF192"/>
</dbReference>
<dbReference type="PANTHER" id="PTHR37953">
    <property type="entry name" value="UPF0127 PROTEIN MJ1496"/>
    <property type="match status" value="1"/>
</dbReference>
<comment type="caution">
    <text evidence="1">The sequence shown here is derived from an EMBL/GenBank/DDBJ whole genome shotgun (WGS) entry which is preliminary data.</text>
</comment>
<proteinExistence type="predicted"/>
<reference evidence="2" key="1">
    <citation type="journal article" date="2019" name="Int. J. Syst. Evol. Microbiol.">
        <title>The Global Catalogue of Microorganisms (GCM) 10K type strain sequencing project: providing services to taxonomists for standard genome sequencing and annotation.</title>
        <authorList>
            <consortium name="The Broad Institute Genomics Platform"/>
            <consortium name="The Broad Institute Genome Sequencing Center for Infectious Disease"/>
            <person name="Wu L."/>
            <person name="Ma J."/>
        </authorList>
    </citation>
    <scope>NUCLEOTIDE SEQUENCE [LARGE SCALE GENOMIC DNA]</scope>
    <source>
        <strain evidence="2">NBRC 110044</strain>
    </source>
</reference>
<dbReference type="Gene3D" id="2.60.120.1140">
    <property type="entry name" value="Protein of unknown function DUF192"/>
    <property type="match status" value="1"/>
</dbReference>
<evidence type="ECO:0008006" key="3">
    <source>
        <dbReference type="Google" id="ProtNLM"/>
    </source>
</evidence>
<name>A0ABQ5YDE2_9NEIS</name>
<dbReference type="EMBL" id="BSOG01000002">
    <property type="protein sequence ID" value="GLR12819.1"/>
    <property type="molecule type" value="Genomic_DNA"/>
</dbReference>
<dbReference type="RefSeq" id="WP_284195953.1">
    <property type="nucleotide sequence ID" value="NZ_BSOG01000002.1"/>
</dbReference>
<organism evidence="1 2">
    <name type="scientific">Chitinimonas prasina</name>
    <dbReference type="NCBI Taxonomy" id="1434937"/>
    <lineage>
        <taxon>Bacteria</taxon>
        <taxon>Pseudomonadati</taxon>
        <taxon>Pseudomonadota</taxon>
        <taxon>Betaproteobacteria</taxon>
        <taxon>Neisseriales</taxon>
        <taxon>Chitinibacteraceae</taxon>
        <taxon>Chitinimonas</taxon>
    </lineage>
</organism>
<dbReference type="Pfam" id="PF02643">
    <property type="entry name" value="DUF192"/>
    <property type="match status" value="1"/>
</dbReference>
<evidence type="ECO:0000313" key="2">
    <source>
        <dbReference type="Proteomes" id="UP001156706"/>
    </source>
</evidence>
<gene>
    <name evidence="1" type="ORF">GCM10007907_16090</name>
</gene>
<evidence type="ECO:0000313" key="1">
    <source>
        <dbReference type="EMBL" id="GLR12819.1"/>
    </source>
</evidence>
<dbReference type="InterPro" id="IPR038695">
    <property type="entry name" value="Saro_0823-like_sf"/>
</dbReference>
<keyword evidence="2" id="KW-1185">Reference proteome</keyword>
<dbReference type="Proteomes" id="UP001156706">
    <property type="component" value="Unassembled WGS sequence"/>
</dbReference>